<dbReference type="SUPFAM" id="SSF159173">
    <property type="entry name" value="YkvR-like"/>
    <property type="match status" value="1"/>
</dbReference>
<dbReference type="Gene3D" id="2.40.30.80">
    <property type="entry name" value="YkvR-like"/>
    <property type="match status" value="1"/>
</dbReference>
<dbReference type="Pfam" id="PF11514">
    <property type="entry name" value="DUF3219"/>
    <property type="match status" value="1"/>
</dbReference>
<dbReference type="Proteomes" id="UP001500920">
    <property type="component" value="Unassembled WGS sequence"/>
</dbReference>
<dbReference type="EMBL" id="BAABCK010000060">
    <property type="protein sequence ID" value="GAA3728986.1"/>
    <property type="molecule type" value="Genomic_DNA"/>
</dbReference>
<proteinExistence type="predicted"/>
<dbReference type="RefSeq" id="WP_344703445.1">
    <property type="nucleotide sequence ID" value="NZ_BAABCK010000060.1"/>
</dbReference>
<reference evidence="2" key="1">
    <citation type="journal article" date="2019" name="Int. J. Syst. Evol. Microbiol.">
        <title>The Global Catalogue of Microorganisms (GCM) 10K type strain sequencing project: providing services to taxonomists for standard genome sequencing and annotation.</title>
        <authorList>
            <consortium name="The Broad Institute Genomics Platform"/>
            <consortium name="The Broad Institute Genome Sequencing Center for Infectious Disease"/>
            <person name="Wu L."/>
            <person name="Ma J."/>
        </authorList>
    </citation>
    <scope>NUCLEOTIDE SEQUENCE [LARGE SCALE GENOMIC DNA]</scope>
    <source>
        <strain evidence="2">JCM 16981</strain>
    </source>
</reference>
<dbReference type="InterPro" id="IPR023105">
    <property type="entry name" value="YkvR-like_sf"/>
</dbReference>
<name>A0ABP7F117_9STAP</name>
<evidence type="ECO:0000313" key="1">
    <source>
        <dbReference type="EMBL" id="GAA3728986.1"/>
    </source>
</evidence>
<dbReference type="InterPro" id="IPR021596">
    <property type="entry name" value="DUF3219"/>
</dbReference>
<protein>
    <submittedName>
        <fullName evidence="1">YkvR family protein</fullName>
    </submittedName>
</protein>
<evidence type="ECO:0000313" key="2">
    <source>
        <dbReference type="Proteomes" id="UP001500920"/>
    </source>
</evidence>
<keyword evidence="2" id="KW-1185">Reference proteome</keyword>
<accession>A0ABP7F117</accession>
<gene>
    <name evidence="1" type="ORF">GCM10022378_17060</name>
</gene>
<comment type="caution">
    <text evidence="1">The sequence shown here is derived from an EMBL/GenBank/DDBJ whole genome shotgun (WGS) entry which is preliminary data.</text>
</comment>
<organism evidence="1 2">
    <name type="scientific">Salinicoccus jeotgali</name>
    <dbReference type="NCBI Taxonomy" id="381634"/>
    <lineage>
        <taxon>Bacteria</taxon>
        <taxon>Bacillati</taxon>
        <taxon>Bacillota</taxon>
        <taxon>Bacilli</taxon>
        <taxon>Bacillales</taxon>
        <taxon>Staphylococcaceae</taxon>
        <taxon>Salinicoccus</taxon>
    </lineage>
</organism>
<sequence>MSQQVFLNDTQIPIKDYKLENEGGQRRLTVIFNVTSKDYHDIAVLLYERTFDIKLPSESLDFKGTIVNYSTSLDNLYEPGQTAEYRVTLQEVA</sequence>